<sequence length="192" mass="22395">MEFTEEEFEVFSTVQITVMIQKAQGLTYEKILKECPNIKLPKVLTNIFRWCLFGRKFNIGTTTGRSPLIGDVPMKIFEKQIHERCDANNSITIFEGITLLEEIHADYIYKNYKIAQRIGMLKLAFELINSIQFQIERSLFIQILKRNGISIRTPEKVEALRNRFCHSNILINFYSNFISKISQNSNTIFNAD</sequence>
<gene>
    <name evidence="1" type="ORF">M9Y10_034323</name>
</gene>
<name>A0ABR2KF75_9EUKA</name>
<dbReference type="Proteomes" id="UP001470230">
    <property type="component" value="Unassembled WGS sequence"/>
</dbReference>
<proteinExistence type="predicted"/>
<comment type="caution">
    <text evidence="1">The sequence shown here is derived from an EMBL/GenBank/DDBJ whole genome shotgun (WGS) entry which is preliminary data.</text>
</comment>
<evidence type="ECO:0000313" key="1">
    <source>
        <dbReference type="EMBL" id="KAK8889573.1"/>
    </source>
</evidence>
<protein>
    <submittedName>
        <fullName evidence="1">Uncharacterized protein</fullName>
    </submittedName>
</protein>
<reference evidence="1 2" key="1">
    <citation type="submission" date="2024-04" db="EMBL/GenBank/DDBJ databases">
        <title>Tritrichomonas musculus Genome.</title>
        <authorList>
            <person name="Alves-Ferreira E."/>
            <person name="Grigg M."/>
            <person name="Lorenzi H."/>
            <person name="Galac M."/>
        </authorList>
    </citation>
    <scope>NUCLEOTIDE SEQUENCE [LARGE SCALE GENOMIC DNA]</scope>
    <source>
        <strain evidence="1 2">EAF2021</strain>
    </source>
</reference>
<accession>A0ABR2KF75</accession>
<evidence type="ECO:0000313" key="2">
    <source>
        <dbReference type="Proteomes" id="UP001470230"/>
    </source>
</evidence>
<keyword evidence="2" id="KW-1185">Reference proteome</keyword>
<dbReference type="EMBL" id="JAPFFF010000005">
    <property type="protein sequence ID" value="KAK8889573.1"/>
    <property type="molecule type" value="Genomic_DNA"/>
</dbReference>
<organism evidence="1 2">
    <name type="scientific">Tritrichomonas musculus</name>
    <dbReference type="NCBI Taxonomy" id="1915356"/>
    <lineage>
        <taxon>Eukaryota</taxon>
        <taxon>Metamonada</taxon>
        <taxon>Parabasalia</taxon>
        <taxon>Tritrichomonadida</taxon>
        <taxon>Tritrichomonadidae</taxon>
        <taxon>Tritrichomonas</taxon>
    </lineage>
</organism>